<gene>
    <name evidence="8" type="primary">arcC</name>
    <name evidence="8" type="ORF">ESOMN_v1c00790</name>
</gene>
<feature type="domain" description="Aspartate/glutamate/uridylate kinase" evidence="7">
    <location>
        <begin position="3"/>
        <end position="291"/>
    </location>
</feature>
<name>A0A2K8NXJ5_9MOLU</name>
<dbReference type="FunFam" id="3.40.1160.10:FF:000007">
    <property type="entry name" value="Carbamate kinase"/>
    <property type="match status" value="1"/>
</dbReference>
<dbReference type="GO" id="GO:0005829">
    <property type="term" value="C:cytosol"/>
    <property type="evidence" value="ECO:0007669"/>
    <property type="project" value="TreeGrafter"/>
</dbReference>
<proteinExistence type="inferred from homology"/>
<dbReference type="InterPro" id="IPR003964">
    <property type="entry name" value="Carb_kinase"/>
</dbReference>
<protein>
    <recommendedName>
        <fullName evidence="2 6">Carbamate kinase</fullName>
    </recommendedName>
</protein>
<keyword evidence="3 6" id="KW-0808">Transferase</keyword>
<evidence type="ECO:0000256" key="1">
    <source>
        <dbReference type="ARBA" id="ARBA00011066"/>
    </source>
</evidence>
<dbReference type="Proteomes" id="UP000232230">
    <property type="component" value="Chromosome"/>
</dbReference>
<dbReference type="KEGG" id="esx:ESOMN_v1c00790"/>
<evidence type="ECO:0000256" key="5">
    <source>
        <dbReference type="ARBA" id="ARBA00048467"/>
    </source>
</evidence>
<evidence type="ECO:0000313" key="8">
    <source>
        <dbReference type="EMBL" id="ATZ18464.1"/>
    </source>
</evidence>
<comment type="similarity">
    <text evidence="1 6">Belongs to the carbamate kinase family.</text>
</comment>
<dbReference type="PRINTS" id="PR01469">
    <property type="entry name" value="CARBMTKINASE"/>
</dbReference>
<evidence type="ECO:0000256" key="2">
    <source>
        <dbReference type="ARBA" id="ARBA00013070"/>
    </source>
</evidence>
<dbReference type="Pfam" id="PF00696">
    <property type="entry name" value="AA_kinase"/>
    <property type="match status" value="1"/>
</dbReference>
<dbReference type="RefSeq" id="WP_024863849.1">
    <property type="nucleotide sequence ID" value="NZ_CP024965.1"/>
</dbReference>
<reference evidence="8 9" key="1">
    <citation type="submission" date="2017-11" db="EMBL/GenBank/DDBJ databases">
        <title>Genome sequence of Entomoplasma somnilux PYAN-1 (ATCC 49194).</title>
        <authorList>
            <person name="Lo W.-S."/>
            <person name="Gasparich G.E."/>
            <person name="Kuo C.-H."/>
        </authorList>
    </citation>
    <scope>NUCLEOTIDE SEQUENCE [LARGE SCALE GENOMIC DNA]</scope>
    <source>
        <strain evidence="8 9">PYAN-1</strain>
    </source>
</reference>
<evidence type="ECO:0000256" key="6">
    <source>
        <dbReference type="PIRNR" id="PIRNR000723"/>
    </source>
</evidence>
<sequence length="310" mass="33374">MSKIVVAVGGNALGNNPIEQKEIVKNTAKHLVDFIIKGNDLIIVHGNGPQVGMINNGFDLAHKSDDKSPLVDFPECGAMSQGYIGYHLQQALINDLKKRNIKKSVASIITQTLVDKNDKAFSDPSKPIGSFMDEAEAKKLAKDNGWDVKEDAGRGWRRVIASPKPIDIVEKDIINNLVNNGFVLISTGGGGIPVIEKQGIYKGVAAVIDKDFAAAKVAELTNADSLVILTAVDRVAINYNKSDEKSIDLMSLTQANEYIVQKQFAPGSMLPKIQAAMMFVESTNGKPAYIGSLDKVEAVLKGESGTKIVK</sequence>
<dbReference type="Gene3D" id="3.40.1160.10">
    <property type="entry name" value="Acetylglutamate kinase-like"/>
    <property type="match status" value="1"/>
</dbReference>
<dbReference type="EMBL" id="CP024965">
    <property type="protein sequence ID" value="ATZ18464.1"/>
    <property type="molecule type" value="Genomic_DNA"/>
</dbReference>
<evidence type="ECO:0000256" key="4">
    <source>
        <dbReference type="ARBA" id="ARBA00022777"/>
    </source>
</evidence>
<organism evidence="8 9">
    <name type="scientific">Williamsoniiplasma somnilux</name>
    <dbReference type="NCBI Taxonomy" id="215578"/>
    <lineage>
        <taxon>Bacteria</taxon>
        <taxon>Bacillati</taxon>
        <taxon>Mycoplasmatota</taxon>
        <taxon>Mollicutes</taxon>
        <taxon>Entomoplasmatales</taxon>
        <taxon>Williamsoniiplasma</taxon>
    </lineage>
</organism>
<dbReference type="PANTHER" id="PTHR30409:SF1">
    <property type="entry name" value="CARBAMATE KINASE-RELATED"/>
    <property type="match status" value="1"/>
</dbReference>
<keyword evidence="4 6" id="KW-0418">Kinase</keyword>
<dbReference type="PANTHER" id="PTHR30409">
    <property type="entry name" value="CARBAMATE KINASE"/>
    <property type="match status" value="1"/>
</dbReference>
<dbReference type="PIRSF" id="PIRSF000723">
    <property type="entry name" value="Carbamate_kin"/>
    <property type="match status" value="1"/>
</dbReference>
<dbReference type="AlphaFoldDB" id="A0A2K8NXJ5"/>
<dbReference type="SUPFAM" id="SSF53633">
    <property type="entry name" value="Carbamate kinase-like"/>
    <property type="match status" value="1"/>
</dbReference>
<evidence type="ECO:0000313" key="9">
    <source>
        <dbReference type="Proteomes" id="UP000232230"/>
    </source>
</evidence>
<dbReference type="CDD" id="cd04235">
    <property type="entry name" value="AAK_CK"/>
    <property type="match status" value="1"/>
</dbReference>
<dbReference type="GO" id="GO:0008804">
    <property type="term" value="F:carbamate kinase activity"/>
    <property type="evidence" value="ECO:0007669"/>
    <property type="project" value="UniProtKB-EC"/>
</dbReference>
<dbReference type="InterPro" id="IPR001048">
    <property type="entry name" value="Asp/Glu/Uridylate_kinase"/>
</dbReference>
<dbReference type="NCBIfam" id="NF009007">
    <property type="entry name" value="PRK12352.1"/>
    <property type="match status" value="1"/>
</dbReference>
<accession>A0A2K8NXJ5</accession>
<comment type="catalytic activity">
    <reaction evidence="5">
        <text>hydrogencarbonate + NH4(+) + ATP = carbamoyl phosphate + ADP + H2O + H(+)</text>
        <dbReference type="Rhea" id="RHEA:10152"/>
        <dbReference type="ChEBI" id="CHEBI:15377"/>
        <dbReference type="ChEBI" id="CHEBI:15378"/>
        <dbReference type="ChEBI" id="CHEBI:17544"/>
        <dbReference type="ChEBI" id="CHEBI:28938"/>
        <dbReference type="ChEBI" id="CHEBI:30616"/>
        <dbReference type="ChEBI" id="CHEBI:58228"/>
        <dbReference type="ChEBI" id="CHEBI:456216"/>
        <dbReference type="EC" id="2.7.2.2"/>
    </reaction>
</comment>
<dbReference type="InterPro" id="IPR036393">
    <property type="entry name" value="AceGlu_kinase-like_sf"/>
</dbReference>
<evidence type="ECO:0000256" key="3">
    <source>
        <dbReference type="ARBA" id="ARBA00022679"/>
    </source>
</evidence>
<evidence type="ECO:0000259" key="7">
    <source>
        <dbReference type="Pfam" id="PF00696"/>
    </source>
</evidence>
<keyword evidence="9" id="KW-1185">Reference proteome</keyword>
<dbReference type="GO" id="GO:0019546">
    <property type="term" value="P:L-arginine deiminase pathway"/>
    <property type="evidence" value="ECO:0007669"/>
    <property type="project" value="TreeGrafter"/>
</dbReference>